<organism evidence="3 4">
    <name type="scientific">[Myrmecia] bisecta</name>
    <dbReference type="NCBI Taxonomy" id="41462"/>
    <lineage>
        <taxon>Eukaryota</taxon>
        <taxon>Viridiplantae</taxon>
        <taxon>Chlorophyta</taxon>
        <taxon>core chlorophytes</taxon>
        <taxon>Trebouxiophyceae</taxon>
        <taxon>Trebouxiales</taxon>
        <taxon>Trebouxiaceae</taxon>
        <taxon>Myrmecia</taxon>
    </lineage>
</organism>
<sequence>MEDKDACCQAHVHIGNNVYVPRRTALPSCRAGFKRRADAEAERAECAGAEGMTRALRLATSAGQPNLSFGNSDANMHPPVPKKPRGRPPKRQTQQPDVLQSAQRCFDSTLQWQREAQEALTTAEQRLRLAEADAKQLLEQYNELCQKEEHLALKQWNFVNAKSQEQGPHSLVELLQFVRGAKSLHPHVMIHNYRYGVSLPEADLLTPSAA</sequence>
<feature type="region of interest" description="Disordered" evidence="2">
    <location>
        <begin position="63"/>
        <end position="100"/>
    </location>
</feature>
<evidence type="ECO:0000256" key="2">
    <source>
        <dbReference type="SAM" id="MobiDB-lite"/>
    </source>
</evidence>
<evidence type="ECO:0000256" key="1">
    <source>
        <dbReference type="SAM" id="Coils"/>
    </source>
</evidence>
<dbReference type="AlphaFoldDB" id="A0AAW1P9B7"/>
<accession>A0AAW1P9B7</accession>
<keyword evidence="4" id="KW-1185">Reference proteome</keyword>
<feature type="compositionally biased region" description="Basic residues" evidence="2">
    <location>
        <begin position="80"/>
        <end position="90"/>
    </location>
</feature>
<evidence type="ECO:0000313" key="4">
    <source>
        <dbReference type="Proteomes" id="UP001489004"/>
    </source>
</evidence>
<comment type="caution">
    <text evidence="3">The sequence shown here is derived from an EMBL/GenBank/DDBJ whole genome shotgun (WGS) entry which is preliminary data.</text>
</comment>
<feature type="coiled-coil region" evidence="1">
    <location>
        <begin position="113"/>
        <end position="147"/>
    </location>
</feature>
<protein>
    <submittedName>
        <fullName evidence="3">Uncharacterized protein</fullName>
    </submittedName>
</protein>
<proteinExistence type="predicted"/>
<dbReference type="Proteomes" id="UP001489004">
    <property type="component" value="Unassembled WGS sequence"/>
</dbReference>
<evidence type="ECO:0000313" key="3">
    <source>
        <dbReference type="EMBL" id="KAK9805252.1"/>
    </source>
</evidence>
<name>A0AAW1P9B7_9CHLO</name>
<feature type="compositionally biased region" description="Polar residues" evidence="2">
    <location>
        <begin position="63"/>
        <end position="74"/>
    </location>
</feature>
<reference evidence="3 4" key="1">
    <citation type="journal article" date="2024" name="Nat. Commun.">
        <title>Phylogenomics reveals the evolutionary origins of lichenization in chlorophyte algae.</title>
        <authorList>
            <person name="Puginier C."/>
            <person name="Libourel C."/>
            <person name="Otte J."/>
            <person name="Skaloud P."/>
            <person name="Haon M."/>
            <person name="Grisel S."/>
            <person name="Petersen M."/>
            <person name="Berrin J.G."/>
            <person name="Delaux P.M."/>
            <person name="Dal Grande F."/>
            <person name="Keller J."/>
        </authorList>
    </citation>
    <scope>NUCLEOTIDE SEQUENCE [LARGE SCALE GENOMIC DNA]</scope>
    <source>
        <strain evidence="3 4">SAG 2043</strain>
    </source>
</reference>
<dbReference type="EMBL" id="JALJOR010000016">
    <property type="protein sequence ID" value="KAK9805252.1"/>
    <property type="molecule type" value="Genomic_DNA"/>
</dbReference>
<gene>
    <name evidence="3" type="ORF">WJX72_008846</name>
</gene>
<keyword evidence="1" id="KW-0175">Coiled coil</keyword>